<dbReference type="SUPFAM" id="SSF57850">
    <property type="entry name" value="RING/U-box"/>
    <property type="match status" value="1"/>
</dbReference>
<keyword evidence="5" id="KW-1185">Reference proteome</keyword>
<dbReference type="EMBL" id="JBBWWR010000009">
    <property type="protein sequence ID" value="KAK8961930.1"/>
    <property type="molecule type" value="Genomic_DNA"/>
</dbReference>
<dbReference type="PROSITE" id="PS50089">
    <property type="entry name" value="ZF_RING_2"/>
    <property type="match status" value="1"/>
</dbReference>
<gene>
    <name evidence="4" type="ORF">KSP40_PGU022648</name>
</gene>
<sequence length="737" mass="81794">MASSVARMPSDEWRRHHPSRRHIHARNPLPKVLTRISTSIDIVSATAAATAAAGGSEPCSPASKRRQSQILDRWAARQACEMITTIERKAHEAEISALSTITQPVSARAASFLRETSPGNGGAAAAEAASASKFPINVRASSLIQMWREMEAESGVCPTPRGLPPPAVSEEASGESDACDEAENCIDWENAAFSSSSAESETTERRRVGEIVRMLSMKISSSAASSGDEAESISTVPTCKEVNAPSAVGFISPIPAPSPTPPPAITVGAKVIRVRGRREMEELVLRMEQDRRRELSELAERRPVSRFPFRGRIQSLTRLRSLRREVATIKHQQLSQKLEAESYQTASNDMFLRSQHDISEVLTEETISDIQIQPSDSHISSLAIPTDHSDRHCSESVSTKSLESPPQSFYSPRALFTPMYGHEDTQESSSPDASWDERSLWGGIADWQRPSESPAPETLHDEDAAVATEKSSSWRGWGVIRRTIYSDQLNKNSGNREIRELLDMKTVSNSLASEFSTKMNQMIASILHRRGRQQYVDDNGGEECEQEGIWRESYEQSSDQEAAGTSSSQFSTEMLLHNQESWQSISLPLDSPMLPYQRSWQTSPLAQFSSPIPREGEDMHGVKNSIAHIHHEISELRKLVESCVDWQKKLEHSIKQEVFSAVNQIVGRGNLLYDSNCMQVKKDACCICCEAQVDSLLYRCGHMCACYKCAQELQWSSSRCPICRSLIAEVIRAYPKS</sequence>
<evidence type="ECO:0000256" key="2">
    <source>
        <dbReference type="SAM" id="MobiDB-lite"/>
    </source>
</evidence>
<feature type="compositionally biased region" description="Polar residues" evidence="2">
    <location>
        <begin position="395"/>
        <end position="409"/>
    </location>
</feature>
<dbReference type="CDD" id="cd16647">
    <property type="entry name" value="mRING-HC-C3HC5_NEU1"/>
    <property type="match status" value="1"/>
</dbReference>
<evidence type="ECO:0000313" key="5">
    <source>
        <dbReference type="Proteomes" id="UP001412067"/>
    </source>
</evidence>
<protein>
    <recommendedName>
        <fullName evidence="3">RING-type domain-containing protein</fullName>
    </recommendedName>
</protein>
<evidence type="ECO:0000256" key="1">
    <source>
        <dbReference type="PROSITE-ProRule" id="PRU00175"/>
    </source>
</evidence>
<dbReference type="InterPro" id="IPR001841">
    <property type="entry name" value="Znf_RING"/>
</dbReference>
<name>A0ABR2MCP8_9ASPA</name>
<dbReference type="PANTHER" id="PTHR47820">
    <property type="entry name" value="BNAC05G24000D PROTEIN"/>
    <property type="match status" value="1"/>
</dbReference>
<feature type="region of interest" description="Disordered" evidence="2">
    <location>
        <begin position="1"/>
        <end position="28"/>
    </location>
</feature>
<dbReference type="Proteomes" id="UP001412067">
    <property type="component" value="Unassembled WGS sequence"/>
</dbReference>
<dbReference type="Gene3D" id="3.30.40.10">
    <property type="entry name" value="Zinc/RING finger domain, C3HC4 (zinc finger)"/>
    <property type="match status" value="1"/>
</dbReference>
<dbReference type="Pfam" id="PF13920">
    <property type="entry name" value="zf-C3HC4_3"/>
    <property type="match status" value="1"/>
</dbReference>
<feature type="region of interest" description="Disordered" evidence="2">
    <location>
        <begin position="380"/>
        <end position="409"/>
    </location>
</feature>
<keyword evidence="1" id="KW-0863">Zinc-finger</keyword>
<dbReference type="PANTHER" id="PTHR47820:SF3">
    <property type="entry name" value="OS07G0499800 PROTEIN"/>
    <property type="match status" value="1"/>
</dbReference>
<feature type="domain" description="RING-type" evidence="3">
    <location>
        <begin position="685"/>
        <end position="724"/>
    </location>
</feature>
<keyword evidence="1" id="KW-0862">Zinc</keyword>
<dbReference type="InterPro" id="IPR013083">
    <property type="entry name" value="Znf_RING/FYVE/PHD"/>
</dbReference>
<organism evidence="4 5">
    <name type="scientific">Platanthera guangdongensis</name>
    <dbReference type="NCBI Taxonomy" id="2320717"/>
    <lineage>
        <taxon>Eukaryota</taxon>
        <taxon>Viridiplantae</taxon>
        <taxon>Streptophyta</taxon>
        <taxon>Embryophyta</taxon>
        <taxon>Tracheophyta</taxon>
        <taxon>Spermatophyta</taxon>
        <taxon>Magnoliopsida</taxon>
        <taxon>Liliopsida</taxon>
        <taxon>Asparagales</taxon>
        <taxon>Orchidaceae</taxon>
        <taxon>Orchidoideae</taxon>
        <taxon>Orchideae</taxon>
        <taxon>Orchidinae</taxon>
        <taxon>Platanthera</taxon>
    </lineage>
</organism>
<reference evidence="4 5" key="1">
    <citation type="journal article" date="2022" name="Nat. Plants">
        <title>Genomes of leafy and leafless Platanthera orchids illuminate the evolution of mycoheterotrophy.</title>
        <authorList>
            <person name="Li M.H."/>
            <person name="Liu K.W."/>
            <person name="Li Z."/>
            <person name="Lu H.C."/>
            <person name="Ye Q.L."/>
            <person name="Zhang D."/>
            <person name="Wang J.Y."/>
            <person name="Li Y.F."/>
            <person name="Zhong Z.M."/>
            <person name="Liu X."/>
            <person name="Yu X."/>
            <person name="Liu D.K."/>
            <person name="Tu X.D."/>
            <person name="Liu B."/>
            <person name="Hao Y."/>
            <person name="Liao X.Y."/>
            <person name="Jiang Y.T."/>
            <person name="Sun W.H."/>
            <person name="Chen J."/>
            <person name="Chen Y.Q."/>
            <person name="Ai Y."/>
            <person name="Zhai J.W."/>
            <person name="Wu S.S."/>
            <person name="Zhou Z."/>
            <person name="Hsiao Y.Y."/>
            <person name="Wu W.L."/>
            <person name="Chen Y.Y."/>
            <person name="Lin Y.F."/>
            <person name="Hsu J.L."/>
            <person name="Li C.Y."/>
            <person name="Wang Z.W."/>
            <person name="Zhao X."/>
            <person name="Zhong W.Y."/>
            <person name="Ma X.K."/>
            <person name="Ma L."/>
            <person name="Huang J."/>
            <person name="Chen G.Z."/>
            <person name="Huang M.Z."/>
            <person name="Huang L."/>
            <person name="Peng D.H."/>
            <person name="Luo Y.B."/>
            <person name="Zou S.Q."/>
            <person name="Chen S.P."/>
            <person name="Lan S."/>
            <person name="Tsai W.C."/>
            <person name="Van de Peer Y."/>
            <person name="Liu Z.J."/>
        </authorList>
    </citation>
    <scope>NUCLEOTIDE SEQUENCE [LARGE SCALE GENOMIC DNA]</scope>
    <source>
        <strain evidence="4">Lor288</strain>
    </source>
</reference>
<keyword evidence="1" id="KW-0479">Metal-binding</keyword>
<comment type="caution">
    <text evidence="4">The sequence shown here is derived from an EMBL/GenBank/DDBJ whole genome shotgun (WGS) entry which is preliminary data.</text>
</comment>
<feature type="compositionally biased region" description="Basic residues" evidence="2">
    <location>
        <begin position="15"/>
        <end position="25"/>
    </location>
</feature>
<evidence type="ECO:0000313" key="4">
    <source>
        <dbReference type="EMBL" id="KAK8961930.1"/>
    </source>
</evidence>
<accession>A0ABR2MCP8</accession>
<evidence type="ECO:0000259" key="3">
    <source>
        <dbReference type="PROSITE" id="PS50089"/>
    </source>
</evidence>
<proteinExistence type="predicted"/>